<accession>A0A9P8P625</accession>
<reference evidence="2" key="1">
    <citation type="journal article" date="2021" name="Open Biol.">
        <title>Shared evolutionary footprints suggest mitochondrial oxidative damage underlies multiple complex I losses in fungi.</title>
        <authorList>
            <person name="Schikora-Tamarit M.A."/>
            <person name="Marcet-Houben M."/>
            <person name="Nosek J."/>
            <person name="Gabaldon T."/>
        </authorList>
    </citation>
    <scope>NUCLEOTIDE SEQUENCE</scope>
    <source>
        <strain evidence="2">CBS6075</strain>
    </source>
</reference>
<reference evidence="2" key="2">
    <citation type="submission" date="2021-01" db="EMBL/GenBank/DDBJ databases">
        <authorList>
            <person name="Schikora-Tamarit M.A."/>
        </authorList>
    </citation>
    <scope>NUCLEOTIDE SEQUENCE</scope>
    <source>
        <strain evidence="2">CBS6075</strain>
    </source>
</reference>
<feature type="region of interest" description="Disordered" evidence="1">
    <location>
        <begin position="110"/>
        <end position="133"/>
    </location>
</feature>
<keyword evidence="3" id="KW-1185">Reference proteome</keyword>
<organism evidence="2 3">
    <name type="scientific">Ogataea philodendri</name>
    <dbReference type="NCBI Taxonomy" id="1378263"/>
    <lineage>
        <taxon>Eukaryota</taxon>
        <taxon>Fungi</taxon>
        <taxon>Dikarya</taxon>
        <taxon>Ascomycota</taxon>
        <taxon>Saccharomycotina</taxon>
        <taxon>Pichiomycetes</taxon>
        <taxon>Pichiales</taxon>
        <taxon>Pichiaceae</taxon>
        <taxon>Ogataea</taxon>
    </lineage>
</organism>
<comment type="caution">
    <text evidence="2">The sequence shown here is derived from an EMBL/GenBank/DDBJ whole genome shotgun (WGS) entry which is preliminary data.</text>
</comment>
<evidence type="ECO:0000256" key="1">
    <source>
        <dbReference type="SAM" id="MobiDB-lite"/>
    </source>
</evidence>
<dbReference type="AlphaFoldDB" id="A0A9P8P625"/>
<proteinExistence type="predicted"/>
<protein>
    <submittedName>
        <fullName evidence="2">Uncharacterized protein</fullName>
    </submittedName>
</protein>
<gene>
    <name evidence="2" type="ORF">OGAPHI_004116</name>
</gene>
<dbReference type="GeneID" id="70236081"/>
<sequence length="133" mass="14791">MSPRTASVTTCSIFQVEVYPWSNSCCTKVADSIIEALTFGSRSSLLSKLLIRSTPEFRLFRMVSLSIDEFGLAKSFSLKYTARESSCLETVTLLNSMFWTLSWTMSRKSRDRYDSTGGTVSKSVADGKKHSSA</sequence>
<evidence type="ECO:0000313" key="2">
    <source>
        <dbReference type="EMBL" id="KAH3665927.1"/>
    </source>
</evidence>
<evidence type="ECO:0000313" key="3">
    <source>
        <dbReference type="Proteomes" id="UP000769157"/>
    </source>
</evidence>
<name>A0A9P8P625_9ASCO</name>
<dbReference type="RefSeq" id="XP_046061131.1">
    <property type="nucleotide sequence ID" value="XM_046205159.1"/>
</dbReference>
<dbReference type="EMBL" id="JAEUBE010000295">
    <property type="protein sequence ID" value="KAH3665927.1"/>
    <property type="molecule type" value="Genomic_DNA"/>
</dbReference>
<dbReference type="Proteomes" id="UP000769157">
    <property type="component" value="Unassembled WGS sequence"/>
</dbReference>